<reference evidence="1 2" key="1">
    <citation type="journal article" date="2022" name="Int. J. Syst. Evol. Microbiol.">
        <title>Miniphocaeibacter halophilus sp. nov., an ammonium-tolerant acetate-producing bacterium isolated from a biogas system.</title>
        <authorList>
            <person name="Schnurer A."/>
            <person name="Singh A."/>
            <person name="Bi S."/>
            <person name="Qiao W."/>
            <person name="Westerholm M."/>
        </authorList>
    </citation>
    <scope>NUCLEOTIDE SEQUENCE [LARGE SCALE GENOMIC DNA]</scope>
    <source>
        <strain evidence="1 2">AMB_01</strain>
    </source>
</reference>
<accession>A0AC61MW68</accession>
<gene>
    <name evidence="1" type="primary">pyk</name>
    <name evidence="1" type="ORF">JFY71_11885</name>
</gene>
<evidence type="ECO:0000313" key="1">
    <source>
        <dbReference type="EMBL" id="QQK07946.1"/>
    </source>
</evidence>
<name>A0AC61MW68_9FIRM</name>
<keyword evidence="1" id="KW-0670">Pyruvate</keyword>
<dbReference type="Proteomes" id="UP000595814">
    <property type="component" value="Chromosome"/>
</dbReference>
<keyword evidence="1" id="KW-0418">Kinase</keyword>
<sequence>MKKTKVVCTIGPASEDIETLKELMKLGMNVCRLNFSHGNHEEHLVRINNIKKARKELDLPIAIMLDTKGPEIRLGDFGVPQVQLAIGDKFTLTTKDVVGTKEMVSISYKELPKDVEIGGHILVDDGLVDLKIMEITDTDIVTEVQNHGILKSRKGVNVPNATINLPAITEKDKSDLIFAVEQELDFVAASFIRKAQDVIDIRKILEDNGGSNIQIISKIESQEGVDNLDEIIEASDGIMVARGDLGVEIKTEIMPIVQKEIIKKTSFAGKPVITATQMLDSMIRNPRPTRAEVTDVANAILDGTDAIMLSGETAAGNYPVEAVKVMSEIADSTEKSSEFIATTNNRMDWMDNFTTNAISRSTRALSVQLGASAIITATATGSTSKAISRIRPLVPIIATTFNRDVLRKLALTWGVYPIQSEICEGTDAVIDLSIMSAMEKGFVKEGDLIIITAGVPVGVGGTTNLIKVHTIGEILVKGQGIGKESITGKVVIGNTVEELENKFNDGDILISNCTDAEIISFVERAGAIVVEEGGLTSHAAIVGLHFKKSTIVGAKDATEILEDGQIITVDPISGLVYNGSARVL</sequence>
<keyword evidence="1" id="KW-0808">Transferase</keyword>
<dbReference type="EC" id="2.7.1.40" evidence="1"/>
<dbReference type="EMBL" id="CP066744">
    <property type="protein sequence ID" value="QQK07946.1"/>
    <property type="molecule type" value="Genomic_DNA"/>
</dbReference>
<evidence type="ECO:0000313" key="2">
    <source>
        <dbReference type="Proteomes" id="UP000595814"/>
    </source>
</evidence>
<proteinExistence type="predicted"/>
<protein>
    <submittedName>
        <fullName evidence="1">Pyruvate kinase</fullName>
        <ecNumber evidence="1">2.7.1.40</ecNumber>
    </submittedName>
</protein>
<keyword evidence="2" id="KW-1185">Reference proteome</keyword>
<organism evidence="1 2">
    <name type="scientific">Miniphocaeibacter halophilus</name>
    <dbReference type="NCBI Taxonomy" id="2931922"/>
    <lineage>
        <taxon>Bacteria</taxon>
        <taxon>Bacillati</taxon>
        <taxon>Bacillota</taxon>
        <taxon>Tissierellia</taxon>
        <taxon>Tissierellales</taxon>
        <taxon>Peptoniphilaceae</taxon>
        <taxon>Miniphocaeibacter</taxon>
    </lineage>
</organism>